<dbReference type="Pfam" id="PF01205">
    <property type="entry name" value="Impact_N"/>
    <property type="match status" value="1"/>
</dbReference>
<accession>A0A1M6P979</accession>
<feature type="domain" description="UPF0029" evidence="3">
    <location>
        <begin position="139"/>
        <end position="193"/>
    </location>
</feature>
<evidence type="ECO:0000259" key="2">
    <source>
        <dbReference type="Pfam" id="PF01205"/>
    </source>
</evidence>
<dbReference type="AlphaFoldDB" id="A0A1M6P979"/>
<dbReference type="InterPro" id="IPR020569">
    <property type="entry name" value="UPF0029_Impact_CS"/>
</dbReference>
<dbReference type="InterPro" id="IPR023582">
    <property type="entry name" value="Impact"/>
</dbReference>
<dbReference type="NCBIfam" id="TIGR00257">
    <property type="entry name" value="IMPACT_YIGZ"/>
    <property type="match status" value="1"/>
</dbReference>
<keyword evidence="5" id="KW-1185">Reference proteome</keyword>
<dbReference type="InterPro" id="IPR020568">
    <property type="entry name" value="Ribosomal_Su5_D2-typ_SF"/>
</dbReference>
<evidence type="ECO:0000313" key="5">
    <source>
        <dbReference type="Proteomes" id="UP000183952"/>
    </source>
</evidence>
<dbReference type="SUPFAM" id="SSF54980">
    <property type="entry name" value="EF-G C-terminal domain-like"/>
    <property type="match status" value="1"/>
</dbReference>
<dbReference type="PROSITE" id="PS00910">
    <property type="entry name" value="UPF0029"/>
    <property type="match status" value="1"/>
</dbReference>
<dbReference type="EMBL" id="FRAD01000012">
    <property type="protein sequence ID" value="SHK04503.1"/>
    <property type="molecule type" value="Genomic_DNA"/>
</dbReference>
<dbReference type="InterPro" id="IPR035647">
    <property type="entry name" value="EFG_III/V"/>
</dbReference>
<feature type="domain" description="Impact N-terminal" evidence="2">
    <location>
        <begin position="17"/>
        <end position="122"/>
    </location>
</feature>
<dbReference type="Proteomes" id="UP000183952">
    <property type="component" value="Unassembled WGS sequence"/>
</dbReference>
<dbReference type="OrthoDB" id="9813771at2"/>
<dbReference type="PANTHER" id="PTHR16301">
    <property type="entry name" value="IMPACT-RELATED"/>
    <property type="match status" value="1"/>
</dbReference>
<dbReference type="SUPFAM" id="SSF54211">
    <property type="entry name" value="Ribosomal protein S5 domain 2-like"/>
    <property type="match status" value="1"/>
</dbReference>
<dbReference type="Gene3D" id="3.30.230.30">
    <property type="entry name" value="Impact, N-terminal domain"/>
    <property type="match status" value="1"/>
</dbReference>
<dbReference type="InterPro" id="IPR015796">
    <property type="entry name" value="Impact_YigZ-like"/>
</dbReference>
<evidence type="ECO:0000259" key="3">
    <source>
        <dbReference type="Pfam" id="PF09186"/>
    </source>
</evidence>
<dbReference type="Pfam" id="PF09186">
    <property type="entry name" value="DUF1949"/>
    <property type="match status" value="1"/>
</dbReference>
<dbReference type="InterPro" id="IPR001498">
    <property type="entry name" value="Impact_N"/>
</dbReference>
<sequence>MSYFTIINQGTSEFEEKKSRFIGNVMRVESEDEAKKYIEEIKNRYKDARHNVFAYIVGENMGIQRYSDDGEPKGTGGIPVLEVLKRNNLTDVVVVVTRYFGGVLLGASNLTRAYSNGASLALKATEIVEKVRGFTVRMEFDYDLLGKIQYTFEKNQWHIEDTAYTDKVAITVNIEKHSRADLENTVKDLTMGKVTIEIDEEQYFFKMGYRLYA</sequence>
<reference evidence="4 5" key="1">
    <citation type="submission" date="2016-11" db="EMBL/GenBank/DDBJ databases">
        <authorList>
            <person name="Jaros S."/>
            <person name="Januszkiewicz K."/>
            <person name="Wedrychowicz H."/>
        </authorList>
    </citation>
    <scope>NUCLEOTIDE SEQUENCE [LARGE SCALE GENOMIC DNA]</scope>
    <source>
        <strain evidence="4 5">DSM 3090</strain>
    </source>
</reference>
<evidence type="ECO:0000256" key="1">
    <source>
        <dbReference type="ARBA" id="ARBA00007665"/>
    </source>
</evidence>
<dbReference type="RefSeq" id="WP_072903605.1">
    <property type="nucleotide sequence ID" value="NZ_FRAD01000012.1"/>
</dbReference>
<dbReference type="InterPro" id="IPR036956">
    <property type="entry name" value="Impact_N_sf"/>
</dbReference>
<proteinExistence type="inferred from homology"/>
<comment type="similarity">
    <text evidence="1">Belongs to the IMPACT family.</text>
</comment>
<dbReference type="Gene3D" id="3.30.70.240">
    <property type="match status" value="1"/>
</dbReference>
<protein>
    <submittedName>
        <fullName evidence="4">Uncharacterized protein, YigZ family</fullName>
    </submittedName>
</protein>
<dbReference type="GO" id="GO:0005737">
    <property type="term" value="C:cytoplasm"/>
    <property type="evidence" value="ECO:0007669"/>
    <property type="project" value="TreeGrafter"/>
</dbReference>
<evidence type="ECO:0000313" key="4">
    <source>
        <dbReference type="EMBL" id="SHK04503.1"/>
    </source>
</evidence>
<organism evidence="4 5">
    <name type="scientific">Hathewaya proteolytica DSM 3090</name>
    <dbReference type="NCBI Taxonomy" id="1121331"/>
    <lineage>
        <taxon>Bacteria</taxon>
        <taxon>Bacillati</taxon>
        <taxon>Bacillota</taxon>
        <taxon>Clostridia</taxon>
        <taxon>Eubacteriales</taxon>
        <taxon>Clostridiaceae</taxon>
        <taxon>Hathewaya</taxon>
    </lineage>
</organism>
<dbReference type="InterPro" id="IPR015269">
    <property type="entry name" value="UPF0029_Impact_C"/>
</dbReference>
<dbReference type="STRING" id="1121331.SAMN02745248_01641"/>
<dbReference type="PANTHER" id="PTHR16301:SF20">
    <property type="entry name" value="IMPACT FAMILY MEMBER YIGZ"/>
    <property type="match status" value="1"/>
</dbReference>
<dbReference type="GO" id="GO:0006446">
    <property type="term" value="P:regulation of translational initiation"/>
    <property type="evidence" value="ECO:0007669"/>
    <property type="project" value="TreeGrafter"/>
</dbReference>
<name>A0A1M6P979_9CLOT</name>
<gene>
    <name evidence="4" type="ORF">SAMN02745248_01641</name>
</gene>